<name>A0A965LKU8_9PROT</name>
<accession>A0A965LKU8</accession>
<dbReference type="PANTHER" id="PTHR36456">
    <property type="entry name" value="UPF0232 PROTEIN SCO3875"/>
    <property type="match status" value="1"/>
</dbReference>
<gene>
    <name evidence="2" type="ORF">EBT44_02465</name>
</gene>
<sequence length="161" mass="18117">MSENRDLARSLLAAARRRSNRFKREQEKSRNNRSDSESSSSDGGYQGPQLLNESLAELIAERGWHDRVKDSDLFIKWHELVGKDISDHVQPLTFVDGALTVSAESTAWATQLRLIDQQLIEALALGGFEVRELRIKGPQAPSWRKGKWSVKGGRGPRDTYG</sequence>
<dbReference type="InterPro" id="IPR007922">
    <property type="entry name" value="DciA-like"/>
</dbReference>
<dbReference type="Pfam" id="PF05258">
    <property type="entry name" value="DciA"/>
    <property type="match status" value="1"/>
</dbReference>
<evidence type="ECO:0000313" key="3">
    <source>
        <dbReference type="Proteomes" id="UP000740727"/>
    </source>
</evidence>
<evidence type="ECO:0000313" key="2">
    <source>
        <dbReference type="EMBL" id="NBR93700.1"/>
    </source>
</evidence>
<proteinExistence type="predicted"/>
<dbReference type="EMBL" id="RFXN01000019">
    <property type="protein sequence ID" value="NBR93700.1"/>
    <property type="molecule type" value="Genomic_DNA"/>
</dbReference>
<dbReference type="PANTHER" id="PTHR36456:SF1">
    <property type="entry name" value="UPF0232 PROTEIN SCO3875"/>
    <property type="match status" value="1"/>
</dbReference>
<evidence type="ECO:0000256" key="1">
    <source>
        <dbReference type="SAM" id="MobiDB-lite"/>
    </source>
</evidence>
<protein>
    <submittedName>
        <fullName evidence="2">DUF721 domain-containing protein</fullName>
    </submittedName>
</protein>
<comment type="caution">
    <text evidence="2">The sequence shown here is derived from an EMBL/GenBank/DDBJ whole genome shotgun (WGS) entry which is preliminary data.</text>
</comment>
<reference evidence="2" key="1">
    <citation type="submission" date="2018-10" db="EMBL/GenBank/DDBJ databases">
        <title>Iterative Subtractive Binning of Freshwater Chronoseries Metagenomes Recovers Nearly Complete Genomes from over Four Hundred Novel Species.</title>
        <authorList>
            <person name="Rodriguez-R L.M."/>
            <person name="Tsementzi D."/>
            <person name="Luo C."/>
            <person name="Konstantinidis K.T."/>
        </authorList>
    </citation>
    <scope>NUCLEOTIDE SEQUENCE</scope>
    <source>
        <strain evidence="2">WB5_2A_028</strain>
    </source>
</reference>
<feature type="compositionally biased region" description="Basic and acidic residues" evidence="1">
    <location>
        <begin position="22"/>
        <end position="36"/>
    </location>
</feature>
<organism evidence="2 3">
    <name type="scientific">Candidatus Fonsibacter lacus</name>
    <dbReference type="NCBI Taxonomy" id="2576439"/>
    <lineage>
        <taxon>Bacteria</taxon>
        <taxon>Pseudomonadati</taxon>
        <taxon>Pseudomonadota</taxon>
        <taxon>Alphaproteobacteria</taxon>
        <taxon>Candidatus Pelagibacterales</taxon>
        <taxon>Candidatus Pelagibacterales incertae sedis</taxon>
        <taxon>Candidatus Fonsibacter</taxon>
    </lineage>
</organism>
<feature type="region of interest" description="Disordered" evidence="1">
    <location>
        <begin position="15"/>
        <end position="47"/>
    </location>
</feature>
<dbReference type="Proteomes" id="UP000740727">
    <property type="component" value="Unassembled WGS sequence"/>
</dbReference>
<dbReference type="AlphaFoldDB" id="A0A965LKU8"/>
<feature type="region of interest" description="Disordered" evidence="1">
    <location>
        <begin position="140"/>
        <end position="161"/>
    </location>
</feature>